<evidence type="ECO:0000256" key="6">
    <source>
        <dbReference type="ARBA" id="ARBA00023054"/>
    </source>
</evidence>
<comment type="function">
    <text evidence="9">Encodes a member of the mid-SUN subfamily of SUN-domain proteins that is localized to both the nuclear envelope and the ER. It is involved in early seed development and nuclear morphology. [TAIR].</text>
</comment>
<dbReference type="InterPro" id="IPR008979">
    <property type="entry name" value="Galactose-bd-like_sf"/>
</dbReference>
<dbReference type="InterPro" id="IPR045120">
    <property type="entry name" value="Suco/Slp1-like"/>
</dbReference>
<feature type="transmembrane region" description="Helical" evidence="11">
    <location>
        <begin position="535"/>
        <end position="553"/>
    </location>
</feature>
<feature type="region of interest" description="Disordered" evidence="10">
    <location>
        <begin position="350"/>
        <end position="411"/>
    </location>
</feature>
<accession>A0A834WL60</accession>
<keyword evidence="7 11" id="KW-0472">Membrane</keyword>
<evidence type="ECO:0000259" key="12">
    <source>
        <dbReference type="PROSITE" id="PS51469"/>
    </source>
</evidence>
<dbReference type="Proteomes" id="UP000634136">
    <property type="component" value="Unassembled WGS sequence"/>
</dbReference>
<dbReference type="OrthoDB" id="266334at2759"/>
<keyword evidence="14" id="KW-1185">Reference proteome</keyword>
<dbReference type="FunFam" id="2.60.120.260:FF:000062">
    <property type="entry name" value="Galactose-binding protein isoform 3"/>
    <property type="match status" value="1"/>
</dbReference>
<dbReference type="GO" id="GO:0005789">
    <property type="term" value="C:endoplasmic reticulum membrane"/>
    <property type="evidence" value="ECO:0007669"/>
    <property type="project" value="UniProtKB-SubCell"/>
</dbReference>
<evidence type="ECO:0000256" key="1">
    <source>
        <dbReference type="ARBA" id="ARBA00004232"/>
    </source>
</evidence>
<proteinExistence type="predicted"/>
<dbReference type="AlphaFoldDB" id="A0A834WL60"/>
<protein>
    <submittedName>
        <fullName evidence="13">SUN domain-containing protein 4-like</fullName>
    </submittedName>
</protein>
<gene>
    <name evidence="13" type="ORF">G2W53_023057</name>
</gene>
<dbReference type="GO" id="GO:0034975">
    <property type="term" value="P:protein folding in endoplasmic reticulum"/>
    <property type="evidence" value="ECO:0007669"/>
    <property type="project" value="TreeGrafter"/>
</dbReference>
<evidence type="ECO:0000256" key="7">
    <source>
        <dbReference type="ARBA" id="ARBA00023136"/>
    </source>
</evidence>
<evidence type="ECO:0000256" key="5">
    <source>
        <dbReference type="ARBA" id="ARBA00022989"/>
    </source>
</evidence>
<dbReference type="EMBL" id="JAAIUW010000007">
    <property type="protein sequence ID" value="KAF7824913.1"/>
    <property type="molecule type" value="Genomic_DNA"/>
</dbReference>
<keyword evidence="8" id="KW-0539">Nucleus</keyword>
<evidence type="ECO:0000256" key="3">
    <source>
        <dbReference type="ARBA" id="ARBA00022692"/>
    </source>
</evidence>
<dbReference type="SUPFAM" id="SSF49785">
    <property type="entry name" value="Galactose-binding domain-like"/>
    <property type="match status" value="1"/>
</dbReference>
<evidence type="ECO:0000256" key="2">
    <source>
        <dbReference type="ARBA" id="ARBA00004477"/>
    </source>
</evidence>
<evidence type="ECO:0000256" key="8">
    <source>
        <dbReference type="ARBA" id="ARBA00023242"/>
    </source>
</evidence>
<dbReference type="Gene3D" id="2.60.120.260">
    <property type="entry name" value="Galactose-binding domain-like"/>
    <property type="match status" value="1"/>
</dbReference>
<dbReference type="InterPro" id="IPR012919">
    <property type="entry name" value="SUN_dom"/>
</dbReference>
<dbReference type="GO" id="GO:0031965">
    <property type="term" value="C:nuclear membrane"/>
    <property type="evidence" value="ECO:0007669"/>
    <property type="project" value="UniProtKB-SubCell"/>
</dbReference>
<evidence type="ECO:0000313" key="13">
    <source>
        <dbReference type="EMBL" id="KAF7824913.1"/>
    </source>
</evidence>
<keyword evidence="3 11" id="KW-0812">Transmembrane</keyword>
<feature type="domain" description="SUN" evidence="12">
    <location>
        <begin position="172"/>
        <end position="336"/>
    </location>
</feature>
<keyword evidence="6" id="KW-0175">Coiled coil</keyword>
<feature type="transmembrane region" description="Helical" evidence="11">
    <location>
        <begin position="25"/>
        <end position="47"/>
    </location>
</feature>
<evidence type="ECO:0000256" key="4">
    <source>
        <dbReference type="ARBA" id="ARBA00022824"/>
    </source>
</evidence>
<comment type="subcellular location">
    <subcellularLocation>
        <location evidence="2">Endoplasmic reticulum membrane</location>
        <topology evidence="2">Multi-pass membrane protein</topology>
    </subcellularLocation>
    <subcellularLocation>
        <location evidence="1">Nucleus membrane</location>
        <topology evidence="1">Multi-pass membrane protein</topology>
    </subcellularLocation>
</comment>
<evidence type="ECO:0000256" key="11">
    <source>
        <dbReference type="SAM" id="Phobius"/>
    </source>
</evidence>
<feature type="compositionally biased region" description="Basic and acidic residues" evidence="10">
    <location>
        <begin position="118"/>
        <end position="146"/>
    </location>
</feature>
<keyword evidence="5 11" id="KW-1133">Transmembrane helix</keyword>
<feature type="transmembrane region" description="Helical" evidence="11">
    <location>
        <begin position="574"/>
        <end position="596"/>
    </location>
</feature>
<keyword evidence="4" id="KW-0256">Endoplasmic reticulum</keyword>
<organism evidence="13 14">
    <name type="scientific">Senna tora</name>
    <dbReference type="NCBI Taxonomy" id="362788"/>
    <lineage>
        <taxon>Eukaryota</taxon>
        <taxon>Viridiplantae</taxon>
        <taxon>Streptophyta</taxon>
        <taxon>Embryophyta</taxon>
        <taxon>Tracheophyta</taxon>
        <taxon>Spermatophyta</taxon>
        <taxon>Magnoliopsida</taxon>
        <taxon>eudicotyledons</taxon>
        <taxon>Gunneridae</taxon>
        <taxon>Pentapetalae</taxon>
        <taxon>rosids</taxon>
        <taxon>fabids</taxon>
        <taxon>Fabales</taxon>
        <taxon>Fabaceae</taxon>
        <taxon>Caesalpinioideae</taxon>
        <taxon>Cassia clade</taxon>
        <taxon>Senna</taxon>
    </lineage>
</organism>
<feature type="region of interest" description="Disordered" evidence="10">
    <location>
        <begin position="114"/>
        <end position="146"/>
    </location>
</feature>
<dbReference type="PANTHER" id="PTHR12953:SF0">
    <property type="entry name" value="SUN DOMAIN-CONTAINING OSSIFICATION FACTOR"/>
    <property type="match status" value="1"/>
</dbReference>
<dbReference type="Pfam" id="PF07738">
    <property type="entry name" value="Sad1_UNC"/>
    <property type="match status" value="1"/>
</dbReference>
<feature type="compositionally biased region" description="Polar residues" evidence="10">
    <location>
        <begin position="391"/>
        <end position="405"/>
    </location>
</feature>
<name>A0A834WL60_9FABA</name>
<evidence type="ECO:0000313" key="14">
    <source>
        <dbReference type="Proteomes" id="UP000634136"/>
    </source>
</evidence>
<sequence>MQRSRKALLQRRSALEKATGGRNHLYKVSLSLVFVLWGLVFLFSLWISHGHGFRGIFFFSLSFDFINGSDELPVGESSCSEEKHRHDKETDAHHPSEAFCPIVAKIEAISSDSLPSGETRKKVPSDEKENLVSTREQHEVNSSEQRENDMLKYDHLSQAVPLGLDEFKSKAFSSKIASGTGPSGGVIHRVEPGGAEYNYASASKGAKVLASNKEAKGASNVLGRDKDKYLRNPCSAEEKFVIIELSEETLVDTIRIANFEHHSSNLKDFELHGSLVYPTDVWDNLGKFTASNVRHTQRFVLAEPKWVRYLKLNLQSHYGSEFYCTLSTVEVYGVDAVERMLEDLISTQDNSFASGESNGDKRAAPLHPNPAEGEDVHQTTSRGVNSEPDTEISSANHEVVNSNAPDTVEENRQQVGRMPGDTVLKILMQKVRSLDLNLSVLERYLEELNSRYVNIFKEYSKDIGEKNKLLQKIKEDIRSLLDHQDVIMKDASDLKLWKSHFSMQLDHLAKDNAILRSEVQKVRENQIFLENKGTVVFFVSSAFLLLAILRLSLDLATSMYRRTLSVDKTIESGKFCAGSSSWIFLLLSCSIIIFILTS</sequence>
<evidence type="ECO:0000256" key="10">
    <source>
        <dbReference type="SAM" id="MobiDB-lite"/>
    </source>
</evidence>
<comment type="caution">
    <text evidence="13">The sequence shown here is derived from an EMBL/GenBank/DDBJ whole genome shotgun (WGS) entry which is preliminary data.</text>
</comment>
<reference evidence="13" key="1">
    <citation type="submission" date="2020-09" db="EMBL/GenBank/DDBJ databases">
        <title>Genome-Enabled Discovery of Anthraquinone Biosynthesis in Senna tora.</title>
        <authorList>
            <person name="Kang S.-H."/>
            <person name="Pandey R.P."/>
            <person name="Lee C.-M."/>
            <person name="Sim J.-S."/>
            <person name="Jeong J.-T."/>
            <person name="Choi B.-S."/>
            <person name="Jung M."/>
            <person name="Ginzburg D."/>
            <person name="Zhao K."/>
            <person name="Won S.Y."/>
            <person name="Oh T.-J."/>
            <person name="Yu Y."/>
            <person name="Kim N.-H."/>
            <person name="Lee O.R."/>
            <person name="Lee T.-H."/>
            <person name="Bashyal P."/>
            <person name="Kim T.-S."/>
            <person name="Lee W.-H."/>
            <person name="Kawkins C."/>
            <person name="Kim C.-K."/>
            <person name="Kim J.S."/>
            <person name="Ahn B.O."/>
            <person name="Rhee S.Y."/>
            <person name="Sohng J.K."/>
        </authorList>
    </citation>
    <scope>NUCLEOTIDE SEQUENCE</scope>
    <source>
        <tissue evidence="13">Leaf</tissue>
    </source>
</reference>
<dbReference type="PROSITE" id="PS51469">
    <property type="entry name" value="SUN"/>
    <property type="match status" value="1"/>
</dbReference>
<evidence type="ECO:0000256" key="9">
    <source>
        <dbReference type="ARBA" id="ARBA00054046"/>
    </source>
</evidence>
<dbReference type="PANTHER" id="PTHR12953">
    <property type="entry name" value="MEMBRANE PROTEIN CH1 RELATED"/>
    <property type="match status" value="1"/>
</dbReference>